<organism evidence="3 4">
    <name type="scientific">Carex littledalei</name>
    <dbReference type="NCBI Taxonomy" id="544730"/>
    <lineage>
        <taxon>Eukaryota</taxon>
        <taxon>Viridiplantae</taxon>
        <taxon>Streptophyta</taxon>
        <taxon>Embryophyta</taxon>
        <taxon>Tracheophyta</taxon>
        <taxon>Spermatophyta</taxon>
        <taxon>Magnoliopsida</taxon>
        <taxon>Liliopsida</taxon>
        <taxon>Poales</taxon>
        <taxon>Cyperaceae</taxon>
        <taxon>Cyperoideae</taxon>
        <taxon>Cariceae</taxon>
        <taxon>Carex</taxon>
        <taxon>Carex subgen. Euthyceras</taxon>
    </lineage>
</organism>
<feature type="region of interest" description="Disordered" evidence="1">
    <location>
        <begin position="203"/>
        <end position="233"/>
    </location>
</feature>
<keyword evidence="4" id="KW-1185">Reference proteome</keyword>
<protein>
    <recommendedName>
        <fullName evidence="2">DUF4378 domain-containing protein</fullName>
    </recommendedName>
</protein>
<evidence type="ECO:0000259" key="2">
    <source>
        <dbReference type="Pfam" id="PF14309"/>
    </source>
</evidence>
<evidence type="ECO:0000313" key="3">
    <source>
        <dbReference type="EMBL" id="KAF3326624.1"/>
    </source>
</evidence>
<dbReference type="PANTHER" id="PTHR21726">
    <property type="entry name" value="PHOSPHATIDYLINOSITOL N-ACETYLGLUCOSAMINYLTRANSFERASE SUBUNIT P DOWN SYNDROME CRITICAL REGION PROTEIN 5 -RELATED"/>
    <property type="match status" value="1"/>
</dbReference>
<dbReference type="Pfam" id="PF14309">
    <property type="entry name" value="DUF4378"/>
    <property type="match status" value="1"/>
</dbReference>
<accession>A0A833VK67</accession>
<dbReference type="Proteomes" id="UP000623129">
    <property type="component" value="Unassembled WGS sequence"/>
</dbReference>
<feature type="compositionally biased region" description="Polar residues" evidence="1">
    <location>
        <begin position="39"/>
        <end position="62"/>
    </location>
</feature>
<dbReference type="AlphaFoldDB" id="A0A833VK67"/>
<dbReference type="InterPro" id="IPR025486">
    <property type="entry name" value="DUF4378"/>
</dbReference>
<feature type="compositionally biased region" description="Basic and acidic residues" evidence="1">
    <location>
        <begin position="439"/>
        <end position="456"/>
    </location>
</feature>
<feature type="domain" description="DUF4378" evidence="2">
    <location>
        <begin position="517"/>
        <end position="639"/>
    </location>
</feature>
<feature type="compositionally biased region" description="Low complexity" evidence="1">
    <location>
        <begin position="384"/>
        <end position="394"/>
    </location>
</feature>
<sequence length="646" mass="72016">MCSTSTASPQIATKPHSIVAKLMGLDLLAEPQRTPEPTFDSQQKKPSGLPSTKTFNNTSQAIQDKPELNNVTKLVQPEPPKSATLGSVQNNAPLASKSSHQNQQKLEQIGVELYPTRPVKSPPRSPSLVNNAKILEATVRLLDISSQPIRQGAMNLGQSELQDPVIERFRSKLNHALTGPDGLKNTTSSTNNKAKINEQVNVGGKETSTKRDVSPKIGASATETKLDTQKGSNRRNVQENMNISAKMPPRQNKIKQNRMPLNNAPKDFIALNRSMIKTTPLRKKNKGMERKHKNKNSVKKVRPTDFNNKSGDAKIGKIEGIHVKRGAKEMLISRGVRLVSEKPPDSKSCAGEEAEMCIVSFTFSAPMKHSSRYTESSDLDGRTDSGLTESSVSSSVLLDEGRDSFLYRDARISPTTIHQGPSLYDEIVSRRSNELSDPKIDVEKKEIPSKETKDDNLLVETNTAPTDSNAKTSEKRNNNVSRRVGPTRNRQRKTSNGSSKIELLLQNVVFDQNSGEQVSSFLCETTESALKALSKTPNNCKEVDQLREFVADFVTEQLYLEQSRVLNCGYNSWRNFKVSYTKERIVREIEKEIMELESLVGKELEVLIGKDMENWMDSRVEFEIGIQIEKEIISQLISEVVRDLMT</sequence>
<feature type="region of interest" description="Disordered" evidence="1">
    <location>
        <begin position="30"/>
        <end position="104"/>
    </location>
</feature>
<feature type="region of interest" description="Disordered" evidence="1">
    <location>
        <begin position="439"/>
        <end position="497"/>
    </location>
</feature>
<reference evidence="3" key="1">
    <citation type="submission" date="2020-01" db="EMBL/GenBank/DDBJ databases">
        <title>Genome sequence of Kobresia littledalei, the first chromosome-level genome in the family Cyperaceae.</title>
        <authorList>
            <person name="Qu G."/>
        </authorList>
    </citation>
    <scope>NUCLEOTIDE SEQUENCE</scope>
    <source>
        <strain evidence="3">C.B.Clarke</strain>
        <tissue evidence="3">Leaf</tissue>
    </source>
</reference>
<gene>
    <name evidence="3" type="ORF">FCM35_KLT08254</name>
</gene>
<evidence type="ECO:0000256" key="1">
    <source>
        <dbReference type="SAM" id="MobiDB-lite"/>
    </source>
</evidence>
<proteinExistence type="predicted"/>
<feature type="region of interest" description="Disordered" evidence="1">
    <location>
        <begin position="283"/>
        <end position="311"/>
    </location>
</feature>
<comment type="caution">
    <text evidence="3">The sequence shown here is derived from an EMBL/GenBank/DDBJ whole genome shotgun (WGS) entry which is preliminary data.</text>
</comment>
<feature type="compositionally biased region" description="Basic residues" evidence="1">
    <location>
        <begin position="283"/>
        <end position="301"/>
    </location>
</feature>
<dbReference type="PANTHER" id="PTHR21726:SF61">
    <property type="entry name" value="DNAA INITIATOR-ASSOCIATING PROTEIN"/>
    <property type="match status" value="1"/>
</dbReference>
<feature type="compositionally biased region" description="Polar residues" evidence="1">
    <location>
        <begin position="84"/>
        <end position="104"/>
    </location>
</feature>
<feature type="region of interest" description="Disordered" evidence="1">
    <location>
        <begin position="370"/>
        <end position="394"/>
    </location>
</feature>
<dbReference type="EMBL" id="SWLB01000018">
    <property type="protein sequence ID" value="KAF3326624.1"/>
    <property type="molecule type" value="Genomic_DNA"/>
</dbReference>
<evidence type="ECO:0000313" key="4">
    <source>
        <dbReference type="Proteomes" id="UP000623129"/>
    </source>
</evidence>
<name>A0A833VK67_9POAL</name>
<feature type="compositionally biased region" description="Polar residues" evidence="1">
    <location>
        <begin position="459"/>
        <end position="471"/>
    </location>
</feature>